<comment type="caution">
    <text evidence="2">The sequence shown here is derived from an EMBL/GenBank/DDBJ whole genome shotgun (WGS) entry which is preliminary data.</text>
</comment>
<sequence length="501" mass="50514">MPTTPVTDGSASPVSRRNLLRTATVGTGAIAAGAVLAQPAEAAARRRVFAASWEDVKSHGAAGDGVTDDLAAIMAAITSVDAGGGGVVFFPPGVYRITGPLQLGDGSDSAVSTKHHRITLQGSGRGGSPSLNFVQNTGATEIVYDGPANASAAALSLEGPLHSIAVSDLVVNANAKAGYAVRVNHVTDSLFTNVMARAATVAGWILTSRNGFPPGCVYGCGNNTLLQCWAYDPEPNAHGMVMTSGVTESITLTGNPDAANNDVIGGVYFYGGGAGTAGFYVHGADNNTVYGAQAIPSGGRTGGNSVYFQPWSGDPRFPLENVFQNIGMSQPVGGTSGTFGNIFVTFQEGDGAPVPIMPSITALSHRGVQAAYGKRVYRSRDIQTAALSAAASVTTTSFSDVAGLVVALAGAISGSSKLRVTFSGVVEKTGSGTGELALALDGTVAGHTLQQAAGGSGRQNASVTAVFDAASASPTLAVRARSSDGTAVTVHSGSILVEELY</sequence>
<dbReference type="NCBIfam" id="TIGR01409">
    <property type="entry name" value="TAT_signal_seq"/>
    <property type="match status" value="1"/>
</dbReference>
<reference evidence="2 3" key="1">
    <citation type="submission" date="2018-09" db="EMBL/GenBank/DDBJ databases">
        <title>Isolation, diversity and antifungal activity of actinobacteria from wheat.</title>
        <authorList>
            <person name="Han C."/>
        </authorList>
    </citation>
    <scope>NUCLEOTIDE SEQUENCE [LARGE SCALE GENOMIC DNA]</scope>
    <source>
        <strain evidence="2 3">NEAU-YY265</strain>
    </source>
</reference>
<dbReference type="PROSITE" id="PS51318">
    <property type="entry name" value="TAT"/>
    <property type="match status" value="1"/>
</dbReference>
<dbReference type="SUPFAM" id="SSF51126">
    <property type="entry name" value="Pectin lyase-like"/>
    <property type="match status" value="1"/>
</dbReference>
<accession>A0A418KG69</accession>
<gene>
    <name evidence="2" type="ORF">DY240_31085</name>
</gene>
<dbReference type="InterPro" id="IPR012334">
    <property type="entry name" value="Pectin_lyas_fold"/>
</dbReference>
<dbReference type="InterPro" id="IPR024535">
    <property type="entry name" value="RHGA/B-epi-like_pectate_lyase"/>
</dbReference>
<dbReference type="EMBL" id="QUAL01000441">
    <property type="protein sequence ID" value="RIQ10833.1"/>
    <property type="molecule type" value="Genomic_DNA"/>
</dbReference>
<name>A0A418KG69_9ACTN</name>
<evidence type="ECO:0000259" key="1">
    <source>
        <dbReference type="Pfam" id="PF12708"/>
    </source>
</evidence>
<evidence type="ECO:0000313" key="3">
    <source>
        <dbReference type="Proteomes" id="UP000284057"/>
    </source>
</evidence>
<dbReference type="AlphaFoldDB" id="A0A418KG69"/>
<feature type="domain" description="Rhamnogalacturonase A/B/Epimerase-like pectate lyase" evidence="1">
    <location>
        <begin position="55"/>
        <end position="141"/>
    </location>
</feature>
<dbReference type="InterPro" id="IPR006311">
    <property type="entry name" value="TAT_signal"/>
</dbReference>
<evidence type="ECO:0000313" key="2">
    <source>
        <dbReference type="EMBL" id="RIQ10833.1"/>
    </source>
</evidence>
<dbReference type="Proteomes" id="UP000284057">
    <property type="component" value="Unassembled WGS sequence"/>
</dbReference>
<dbReference type="InterPro" id="IPR011050">
    <property type="entry name" value="Pectin_lyase_fold/virulence"/>
</dbReference>
<dbReference type="OrthoDB" id="5172186at2"/>
<dbReference type="Gene3D" id="2.160.20.10">
    <property type="entry name" value="Single-stranded right-handed beta-helix, Pectin lyase-like"/>
    <property type="match status" value="1"/>
</dbReference>
<organism evidence="2 3">
    <name type="scientific">Jiangella rhizosphaerae</name>
    <dbReference type="NCBI Taxonomy" id="2293569"/>
    <lineage>
        <taxon>Bacteria</taxon>
        <taxon>Bacillati</taxon>
        <taxon>Actinomycetota</taxon>
        <taxon>Actinomycetes</taxon>
        <taxon>Jiangellales</taxon>
        <taxon>Jiangellaceae</taxon>
        <taxon>Jiangella</taxon>
    </lineage>
</organism>
<proteinExistence type="predicted"/>
<dbReference type="InterPro" id="IPR019546">
    <property type="entry name" value="TAT_signal_bac_arc"/>
</dbReference>
<dbReference type="Pfam" id="PF12708">
    <property type="entry name" value="Pect-lyase_RHGA_epim"/>
    <property type="match status" value="1"/>
</dbReference>
<protein>
    <submittedName>
        <fullName evidence="2">Twin-arginine translocation signal domain-containing protein</fullName>
    </submittedName>
</protein>
<dbReference type="RefSeq" id="WP_119663516.1">
    <property type="nucleotide sequence ID" value="NZ_QUAL01000441.1"/>
</dbReference>
<keyword evidence="3" id="KW-1185">Reference proteome</keyword>